<keyword evidence="3" id="KW-1185">Reference proteome</keyword>
<dbReference type="AlphaFoldDB" id="A0AAN6TZI0"/>
<gene>
    <name evidence="2" type="ORF">N657DRAFT_646338</name>
</gene>
<reference evidence="2" key="2">
    <citation type="submission" date="2023-05" db="EMBL/GenBank/DDBJ databases">
        <authorList>
            <consortium name="Lawrence Berkeley National Laboratory"/>
            <person name="Steindorff A."/>
            <person name="Hensen N."/>
            <person name="Bonometti L."/>
            <person name="Westerberg I."/>
            <person name="Brannstrom I.O."/>
            <person name="Guillou S."/>
            <person name="Cros-Aarteil S."/>
            <person name="Calhoun S."/>
            <person name="Haridas S."/>
            <person name="Kuo A."/>
            <person name="Mondo S."/>
            <person name="Pangilinan J."/>
            <person name="Riley R."/>
            <person name="Labutti K."/>
            <person name="Andreopoulos B."/>
            <person name="Lipzen A."/>
            <person name="Chen C."/>
            <person name="Yanf M."/>
            <person name="Daum C."/>
            <person name="Ng V."/>
            <person name="Clum A."/>
            <person name="Ohm R."/>
            <person name="Martin F."/>
            <person name="Silar P."/>
            <person name="Natvig D."/>
            <person name="Lalanne C."/>
            <person name="Gautier V."/>
            <person name="Ament-Velasquez S.L."/>
            <person name="Kruys A."/>
            <person name="Hutchinson M.I."/>
            <person name="Powell A.J."/>
            <person name="Barry K."/>
            <person name="Miller A.N."/>
            <person name="Grigoriev I.V."/>
            <person name="Debuchy R."/>
            <person name="Gladieux P."/>
            <person name="Thoren M.H."/>
            <person name="Johannesson H."/>
        </authorList>
    </citation>
    <scope>NUCLEOTIDE SEQUENCE</scope>
    <source>
        <strain evidence="2">CBS 731.68</strain>
    </source>
</reference>
<keyword evidence="1" id="KW-1133">Transmembrane helix</keyword>
<proteinExistence type="predicted"/>
<name>A0AAN6TZI0_9PEZI</name>
<protein>
    <submittedName>
        <fullName evidence="2">Uncharacterized protein</fullName>
    </submittedName>
</protein>
<keyword evidence="1" id="KW-0812">Transmembrane</keyword>
<reference evidence="2" key="1">
    <citation type="journal article" date="2023" name="Mol. Phylogenet. Evol.">
        <title>Genome-scale phylogeny and comparative genomics of the fungal order Sordariales.</title>
        <authorList>
            <person name="Hensen N."/>
            <person name="Bonometti L."/>
            <person name="Westerberg I."/>
            <person name="Brannstrom I.O."/>
            <person name="Guillou S."/>
            <person name="Cros-Aarteil S."/>
            <person name="Calhoun S."/>
            <person name="Haridas S."/>
            <person name="Kuo A."/>
            <person name="Mondo S."/>
            <person name="Pangilinan J."/>
            <person name="Riley R."/>
            <person name="LaButti K."/>
            <person name="Andreopoulos B."/>
            <person name="Lipzen A."/>
            <person name="Chen C."/>
            <person name="Yan M."/>
            <person name="Daum C."/>
            <person name="Ng V."/>
            <person name="Clum A."/>
            <person name="Steindorff A."/>
            <person name="Ohm R.A."/>
            <person name="Martin F."/>
            <person name="Silar P."/>
            <person name="Natvig D.O."/>
            <person name="Lalanne C."/>
            <person name="Gautier V."/>
            <person name="Ament-Velasquez S.L."/>
            <person name="Kruys A."/>
            <person name="Hutchinson M.I."/>
            <person name="Powell A.J."/>
            <person name="Barry K."/>
            <person name="Miller A.N."/>
            <person name="Grigoriev I.V."/>
            <person name="Debuchy R."/>
            <person name="Gladieux P."/>
            <person name="Hiltunen Thoren M."/>
            <person name="Johannesson H."/>
        </authorList>
    </citation>
    <scope>NUCLEOTIDE SEQUENCE</scope>
    <source>
        <strain evidence="2">CBS 731.68</strain>
    </source>
</reference>
<evidence type="ECO:0000313" key="2">
    <source>
        <dbReference type="EMBL" id="KAK4122626.1"/>
    </source>
</evidence>
<feature type="transmembrane region" description="Helical" evidence="1">
    <location>
        <begin position="21"/>
        <end position="41"/>
    </location>
</feature>
<dbReference type="GeneID" id="87829873"/>
<organism evidence="2 3">
    <name type="scientific">Parathielavia appendiculata</name>
    <dbReference type="NCBI Taxonomy" id="2587402"/>
    <lineage>
        <taxon>Eukaryota</taxon>
        <taxon>Fungi</taxon>
        <taxon>Dikarya</taxon>
        <taxon>Ascomycota</taxon>
        <taxon>Pezizomycotina</taxon>
        <taxon>Sordariomycetes</taxon>
        <taxon>Sordariomycetidae</taxon>
        <taxon>Sordariales</taxon>
        <taxon>Chaetomiaceae</taxon>
        <taxon>Parathielavia</taxon>
    </lineage>
</organism>
<dbReference type="Proteomes" id="UP001302602">
    <property type="component" value="Unassembled WGS sequence"/>
</dbReference>
<evidence type="ECO:0000313" key="3">
    <source>
        <dbReference type="Proteomes" id="UP001302602"/>
    </source>
</evidence>
<evidence type="ECO:0000256" key="1">
    <source>
        <dbReference type="SAM" id="Phobius"/>
    </source>
</evidence>
<accession>A0AAN6TZI0</accession>
<comment type="caution">
    <text evidence="2">The sequence shown here is derived from an EMBL/GenBank/DDBJ whole genome shotgun (WGS) entry which is preliminary data.</text>
</comment>
<sequence>MAATGHATRNARVATHKAESCFVYCIVLTGTGIVVSPRFPLSPLTRFDAWLPNTPLHPSHSQ</sequence>
<keyword evidence="1" id="KW-0472">Membrane</keyword>
<dbReference type="RefSeq" id="XP_062646397.1">
    <property type="nucleotide sequence ID" value="XM_062793104.1"/>
</dbReference>
<dbReference type="EMBL" id="MU853230">
    <property type="protein sequence ID" value="KAK4122626.1"/>
    <property type="molecule type" value="Genomic_DNA"/>
</dbReference>